<dbReference type="EnsemblMetazoa" id="G26866.7">
    <property type="protein sequence ID" value="G26866.7:cds"/>
    <property type="gene ID" value="G26866"/>
</dbReference>
<evidence type="ECO:0000313" key="11">
    <source>
        <dbReference type="EnsemblMetazoa" id="G26866.7:cds"/>
    </source>
</evidence>
<feature type="region of interest" description="Disordered" evidence="8">
    <location>
        <begin position="361"/>
        <end position="403"/>
    </location>
</feature>
<evidence type="ECO:0000256" key="6">
    <source>
        <dbReference type="ARBA" id="ARBA00023170"/>
    </source>
</evidence>
<comment type="subcellular location">
    <subcellularLocation>
        <location evidence="1">Membrane</location>
        <topology evidence="1">Multi-pass membrane protein</topology>
    </subcellularLocation>
</comment>
<dbReference type="InterPro" id="IPR017452">
    <property type="entry name" value="GPCR_Rhodpsn_7TM"/>
</dbReference>
<dbReference type="PANTHER" id="PTHR24243:SF230">
    <property type="entry name" value="G-PROTEIN COUPLED RECEPTORS FAMILY 1 PROFILE DOMAIN-CONTAINING PROTEIN"/>
    <property type="match status" value="1"/>
</dbReference>
<keyword evidence="3 9" id="KW-1133">Transmembrane helix</keyword>
<dbReference type="OrthoDB" id="9983318at2759"/>
<evidence type="ECO:0000256" key="1">
    <source>
        <dbReference type="ARBA" id="ARBA00004141"/>
    </source>
</evidence>
<dbReference type="PRINTS" id="PR00237">
    <property type="entry name" value="GPCRRHODOPSN"/>
</dbReference>
<dbReference type="Proteomes" id="UP000005408">
    <property type="component" value="Unassembled WGS sequence"/>
</dbReference>
<dbReference type="CDD" id="cd14978">
    <property type="entry name" value="7tmA_FMRFamide_R-like"/>
    <property type="match status" value="1"/>
</dbReference>
<evidence type="ECO:0000256" key="3">
    <source>
        <dbReference type="ARBA" id="ARBA00022989"/>
    </source>
</evidence>
<evidence type="ECO:0000256" key="9">
    <source>
        <dbReference type="SAM" id="Phobius"/>
    </source>
</evidence>
<sequence>MAGGGINADNISFFENMTETNIFTTWPLVSNSSTNLTELESSQMDSDPYVDVMTDVSKYFWIVLSPILFVVGVTGNLLTIGVLKKIKFHKKPPYFFLFVLALSDIMVLCVGLSRYWIRETFLVDVRTLSNFGCKVNLFCIYWSMQFSSWILVCVVLERCIKTNFPLRYPRLVTMPRCIMLVLFLTVFLSGVDLHYFWTNGLISEDSEIDCTSLTVGYFNFEEFIFTYVDFCVLSAIPFLLMIGMNMFIIRVIRRSREFRKSTVRNKSTNKKLKKFDVKLTRMLVYTSLYFLLATLPISVYFIVDSYQTDLDERDSAKMDVVWTVSYLVQFSNYTFNFFLYNLTNKRFRTKFIEMIKCKSAEKKRKSSKNESVYSVQTAETSLGTETSFGTETSRVSEEMSSGE</sequence>
<dbReference type="PROSITE" id="PS50262">
    <property type="entry name" value="G_PROTEIN_RECEP_F1_2"/>
    <property type="match status" value="1"/>
</dbReference>
<evidence type="ECO:0000259" key="10">
    <source>
        <dbReference type="PROSITE" id="PS50262"/>
    </source>
</evidence>
<keyword evidence="2 9" id="KW-0812">Transmembrane</keyword>
<protein>
    <recommendedName>
        <fullName evidence="10">G-protein coupled receptors family 1 profile domain-containing protein</fullName>
    </recommendedName>
</protein>
<feature type="transmembrane region" description="Helical" evidence="9">
    <location>
        <begin position="224"/>
        <end position="249"/>
    </location>
</feature>
<evidence type="ECO:0000313" key="12">
    <source>
        <dbReference type="Proteomes" id="UP000005408"/>
    </source>
</evidence>
<dbReference type="GO" id="GO:0004930">
    <property type="term" value="F:G protein-coupled receptor activity"/>
    <property type="evidence" value="ECO:0007669"/>
    <property type="project" value="UniProtKB-KW"/>
</dbReference>
<evidence type="ECO:0000256" key="4">
    <source>
        <dbReference type="ARBA" id="ARBA00023040"/>
    </source>
</evidence>
<evidence type="ECO:0000256" key="8">
    <source>
        <dbReference type="SAM" id="MobiDB-lite"/>
    </source>
</evidence>
<evidence type="ECO:0000256" key="5">
    <source>
        <dbReference type="ARBA" id="ARBA00023136"/>
    </source>
</evidence>
<proteinExistence type="predicted"/>
<keyword evidence="6" id="KW-0675">Receptor</keyword>
<dbReference type="Gene3D" id="1.20.1070.10">
    <property type="entry name" value="Rhodopsin 7-helix transmembrane proteins"/>
    <property type="match status" value="1"/>
</dbReference>
<keyword evidence="7" id="KW-0807">Transducer</keyword>
<dbReference type="InterPro" id="IPR000276">
    <property type="entry name" value="GPCR_Rhodpsn"/>
</dbReference>
<dbReference type="SUPFAM" id="SSF81321">
    <property type="entry name" value="Family A G protein-coupled receptor-like"/>
    <property type="match status" value="1"/>
</dbReference>
<dbReference type="GO" id="GO:0005886">
    <property type="term" value="C:plasma membrane"/>
    <property type="evidence" value="ECO:0007669"/>
    <property type="project" value="TreeGrafter"/>
</dbReference>
<reference evidence="11" key="1">
    <citation type="submission" date="2022-08" db="UniProtKB">
        <authorList>
            <consortium name="EnsemblMetazoa"/>
        </authorList>
    </citation>
    <scope>IDENTIFICATION</scope>
    <source>
        <strain evidence="11">05x7-T-G4-1.051#20</strain>
    </source>
</reference>
<feature type="transmembrane region" description="Helical" evidence="9">
    <location>
        <begin position="59"/>
        <end position="83"/>
    </location>
</feature>
<keyword evidence="5 9" id="KW-0472">Membrane</keyword>
<feature type="transmembrane region" description="Helical" evidence="9">
    <location>
        <begin position="282"/>
        <end position="303"/>
    </location>
</feature>
<evidence type="ECO:0000256" key="7">
    <source>
        <dbReference type="ARBA" id="ARBA00023224"/>
    </source>
</evidence>
<accession>A0A8W8L648</accession>
<evidence type="ECO:0000256" key="2">
    <source>
        <dbReference type="ARBA" id="ARBA00022692"/>
    </source>
</evidence>
<feature type="transmembrane region" description="Helical" evidence="9">
    <location>
        <begin position="323"/>
        <end position="342"/>
    </location>
</feature>
<feature type="transmembrane region" description="Helical" evidence="9">
    <location>
        <begin position="135"/>
        <end position="156"/>
    </location>
</feature>
<feature type="compositionally biased region" description="Polar residues" evidence="8">
    <location>
        <begin position="369"/>
        <end position="403"/>
    </location>
</feature>
<feature type="transmembrane region" description="Helical" evidence="9">
    <location>
        <begin position="177"/>
        <end position="197"/>
    </location>
</feature>
<keyword evidence="12" id="KW-1185">Reference proteome</keyword>
<name>A0A8W8L648_MAGGI</name>
<feature type="domain" description="G-protein coupled receptors family 1 profile" evidence="10">
    <location>
        <begin position="75"/>
        <end position="340"/>
    </location>
</feature>
<organism evidence="11 12">
    <name type="scientific">Magallana gigas</name>
    <name type="common">Pacific oyster</name>
    <name type="synonym">Crassostrea gigas</name>
    <dbReference type="NCBI Taxonomy" id="29159"/>
    <lineage>
        <taxon>Eukaryota</taxon>
        <taxon>Metazoa</taxon>
        <taxon>Spiralia</taxon>
        <taxon>Lophotrochozoa</taxon>
        <taxon>Mollusca</taxon>
        <taxon>Bivalvia</taxon>
        <taxon>Autobranchia</taxon>
        <taxon>Pteriomorphia</taxon>
        <taxon>Ostreida</taxon>
        <taxon>Ostreoidea</taxon>
        <taxon>Ostreidae</taxon>
        <taxon>Magallana</taxon>
    </lineage>
</organism>
<dbReference type="Pfam" id="PF00001">
    <property type="entry name" value="7tm_1"/>
    <property type="match status" value="1"/>
</dbReference>
<dbReference type="AlphaFoldDB" id="A0A8W8L648"/>
<dbReference type="OMA" id="GLSRYWI"/>
<keyword evidence="4" id="KW-0297">G-protein coupled receptor</keyword>
<dbReference type="PANTHER" id="PTHR24243">
    <property type="entry name" value="G-PROTEIN COUPLED RECEPTOR"/>
    <property type="match status" value="1"/>
</dbReference>
<feature type="transmembrane region" description="Helical" evidence="9">
    <location>
        <begin position="95"/>
        <end position="115"/>
    </location>
</feature>